<feature type="transmembrane region" description="Helical" evidence="1">
    <location>
        <begin position="43"/>
        <end position="60"/>
    </location>
</feature>
<dbReference type="STRING" id="1802115.A2756_05170"/>
<evidence type="ECO:0000313" key="3">
    <source>
        <dbReference type="Proteomes" id="UP000177785"/>
    </source>
</evidence>
<keyword evidence="1" id="KW-0472">Membrane</keyword>
<dbReference type="AlphaFoldDB" id="A0A1G2FZA6"/>
<name>A0A1G2FZA6_9BACT</name>
<organism evidence="2 3">
    <name type="scientific">Candidatus Ryanbacteria bacterium RIFCSPHIGHO2_01_FULL_48_27</name>
    <dbReference type="NCBI Taxonomy" id="1802115"/>
    <lineage>
        <taxon>Bacteria</taxon>
        <taxon>Candidatus Ryaniibacteriota</taxon>
    </lineage>
</organism>
<comment type="caution">
    <text evidence="2">The sequence shown here is derived from an EMBL/GenBank/DDBJ whole genome shotgun (WGS) entry which is preliminary data.</text>
</comment>
<reference evidence="2 3" key="1">
    <citation type="journal article" date="2016" name="Nat. Commun.">
        <title>Thousands of microbial genomes shed light on interconnected biogeochemical processes in an aquifer system.</title>
        <authorList>
            <person name="Anantharaman K."/>
            <person name="Brown C.T."/>
            <person name="Hug L.A."/>
            <person name="Sharon I."/>
            <person name="Castelle C.J."/>
            <person name="Probst A.J."/>
            <person name="Thomas B.C."/>
            <person name="Singh A."/>
            <person name="Wilkins M.J."/>
            <person name="Karaoz U."/>
            <person name="Brodie E.L."/>
            <person name="Williams K.H."/>
            <person name="Hubbard S.S."/>
            <person name="Banfield J.F."/>
        </authorList>
    </citation>
    <scope>NUCLEOTIDE SEQUENCE [LARGE SCALE GENOMIC DNA]</scope>
</reference>
<keyword evidence="1" id="KW-0812">Transmembrane</keyword>
<protein>
    <submittedName>
        <fullName evidence="2">Uncharacterized protein</fullName>
    </submittedName>
</protein>
<feature type="transmembrane region" description="Helical" evidence="1">
    <location>
        <begin position="12"/>
        <end position="31"/>
    </location>
</feature>
<dbReference type="Proteomes" id="UP000177785">
    <property type="component" value="Unassembled WGS sequence"/>
</dbReference>
<dbReference type="EMBL" id="MHNL01000035">
    <property type="protein sequence ID" value="OGZ43376.1"/>
    <property type="molecule type" value="Genomic_DNA"/>
</dbReference>
<feature type="transmembrane region" description="Helical" evidence="1">
    <location>
        <begin position="113"/>
        <end position="135"/>
    </location>
</feature>
<accession>A0A1G2FZA6</accession>
<feature type="transmembrane region" description="Helical" evidence="1">
    <location>
        <begin position="72"/>
        <end position="89"/>
    </location>
</feature>
<sequence>MSLLPFPPKINFAIITATIAVGLDITFHSLFTEPMESFDYFSVKWLLGFFVTTIFLNWSLNIGRLLKNIPAVLIAAGSFSFLMSLYYRWWEFVSGIPYGIRPPDIVFIDRSDVLLFAGSWFLGHSLFYLTGIFVARRFSGIESELI</sequence>
<gene>
    <name evidence="2" type="ORF">A2756_05170</name>
</gene>
<evidence type="ECO:0000313" key="2">
    <source>
        <dbReference type="EMBL" id="OGZ43376.1"/>
    </source>
</evidence>
<proteinExistence type="predicted"/>
<evidence type="ECO:0000256" key="1">
    <source>
        <dbReference type="SAM" id="Phobius"/>
    </source>
</evidence>
<keyword evidence="1" id="KW-1133">Transmembrane helix</keyword>